<feature type="signal peptide" evidence="1">
    <location>
        <begin position="1"/>
        <end position="20"/>
    </location>
</feature>
<evidence type="ECO:0000256" key="1">
    <source>
        <dbReference type="SAM" id="SignalP"/>
    </source>
</evidence>
<protein>
    <submittedName>
        <fullName evidence="2">Uncharacterized protein</fullName>
    </submittedName>
</protein>
<keyword evidence="1" id="KW-0732">Signal</keyword>
<feature type="chain" id="PRO_5045239814" evidence="1">
    <location>
        <begin position="21"/>
        <end position="107"/>
    </location>
</feature>
<keyword evidence="3" id="KW-1185">Reference proteome</keyword>
<organism evidence="2 3">
    <name type="scientific">Orchesella dallaii</name>
    <dbReference type="NCBI Taxonomy" id="48710"/>
    <lineage>
        <taxon>Eukaryota</taxon>
        <taxon>Metazoa</taxon>
        <taxon>Ecdysozoa</taxon>
        <taxon>Arthropoda</taxon>
        <taxon>Hexapoda</taxon>
        <taxon>Collembola</taxon>
        <taxon>Entomobryomorpha</taxon>
        <taxon>Entomobryoidea</taxon>
        <taxon>Orchesellidae</taxon>
        <taxon>Orchesellinae</taxon>
        <taxon>Orchesella</taxon>
    </lineage>
</organism>
<gene>
    <name evidence="2" type="ORF">ODALV1_LOCUS21298</name>
</gene>
<name>A0ABP1RCU4_9HEXA</name>
<comment type="caution">
    <text evidence="2">The sequence shown here is derived from an EMBL/GenBank/DDBJ whole genome shotgun (WGS) entry which is preliminary data.</text>
</comment>
<dbReference type="Proteomes" id="UP001642540">
    <property type="component" value="Unassembled WGS sequence"/>
</dbReference>
<evidence type="ECO:0000313" key="2">
    <source>
        <dbReference type="EMBL" id="CAL8126168.1"/>
    </source>
</evidence>
<reference evidence="2 3" key="1">
    <citation type="submission" date="2024-08" db="EMBL/GenBank/DDBJ databases">
        <authorList>
            <person name="Cucini C."/>
            <person name="Frati F."/>
        </authorList>
    </citation>
    <scope>NUCLEOTIDE SEQUENCE [LARGE SCALE GENOMIC DNA]</scope>
</reference>
<accession>A0ABP1RCU4</accession>
<proteinExistence type="predicted"/>
<dbReference type="EMBL" id="CAXLJM020000071">
    <property type="protein sequence ID" value="CAL8126168.1"/>
    <property type="molecule type" value="Genomic_DNA"/>
</dbReference>
<sequence length="107" mass="11697">MGRFVIVSVCVLILVFSAKSQEYNDNGVEGDYIDRNERQVATYAYEPPSKTCARAAFGNSHCGGFSSGNNGGCDTYCSQKGYPLSWCRSTFCLCHRGQDLGAECEQV</sequence>
<evidence type="ECO:0000313" key="3">
    <source>
        <dbReference type="Proteomes" id="UP001642540"/>
    </source>
</evidence>